<accession>C6A3D9</accession>
<dbReference type="EMBL" id="CP001463">
    <property type="protein sequence ID" value="ACS90134.1"/>
    <property type="molecule type" value="Genomic_DNA"/>
</dbReference>
<keyword evidence="1" id="KW-0547">Nucleotide-binding</keyword>
<keyword evidence="2" id="KW-1185">Reference proteome</keyword>
<protein>
    <submittedName>
        <fullName evidence="1">ABC transporter ATP-binding protein</fullName>
    </submittedName>
</protein>
<dbReference type="AlphaFoldDB" id="C6A3D9"/>
<evidence type="ECO:0000313" key="2">
    <source>
        <dbReference type="Proteomes" id="UP000009079"/>
    </source>
</evidence>
<evidence type="ECO:0000313" key="1">
    <source>
        <dbReference type="EMBL" id="ACS90134.1"/>
    </source>
</evidence>
<organism evidence="1 2">
    <name type="scientific">Thermococcus sibiricus (strain DSM 12597 / MM 739)</name>
    <dbReference type="NCBI Taxonomy" id="604354"/>
    <lineage>
        <taxon>Archaea</taxon>
        <taxon>Methanobacteriati</taxon>
        <taxon>Methanobacteriota</taxon>
        <taxon>Thermococci</taxon>
        <taxon>Thermococcales</taxon>
        <taxon>Thermococcaceae</taxon>
        <taxon>Thermococcus</taxon>
    </lineage>
</organism>
<name>C6A3D9_THESM</name>
<gene>
    <name evidence="1" type="ordered locus">TSIB_1080</name>
</gene>
<dbReference type="GO" id="GO:0005524">
    <property type="term" value="F:ATP binding"/>
    <property type="evidence" value="ECO:0007669"/>
    <property type="project" value="UniProtKB-KW"/>
</dbReference>
<dbReference type="HOGENOM" id="CLU_3264034_0_0_2"/>
<dbReference type="Proteomes" id="UP000009079">
    <property type="component" value="Chromosome"/>
</dbReference>
<proteinExistence type="predicted"/>
<reference evidence="1 2" key="1">
    <citation type="journal article" date="2009" name="Appl. Environ. Microbiol.">
        <title>Metabolic versatility and indigenous origin of the archaeon Thermococcus sibiricus, isolated from a siberian oil reservoir, as revealed by genome analysis.</title>
        <authorList>
            <person name="Mardanov A.V."/>
            <person name="Ravin N.V."/>
            <person name="Svetlitchnyi V.A."/>
            <person name="Beletsky A.V."/>
            <person name="Miroshnichenko M.L."/>
            <person name="Bonch-Osmolovskaya E.A."/>
            <person name="Skryabin K.G."/>
        </authorList>
    </citation>
    <scope>NUCLEOTIDE SEQUENCE [LARGE SCALE GENOMIC DNA]</scope>
    <source>
        <strain evidence="2">DSM 12597 / MM 739</strain>
    </source>
</reference>
<keyword evidence="1" id="KW-0067">ATP-binding</keyword>
<dbReference type="KEGG" id="tsi:TSIB_1080"/>
<sequence length="41" mass="4608">MYGGASVARAEPIILTTTMIRVFLWETASPINLLRRESDDL</sequence>